<dbReference type="AlphaFoldDB" id="A0A158BK09"/>
<dbReference type="EMBL" id="FCOE02000011">
    <property type="protein sequence ID" value="SAK70399.1"/>
    <property type="molecule type" value="Genomic_DNA"/>
</dbReference>
<name>A0A158BK09_9BURK</name>
<keyword evidence="2" id="KW-1185">Reference proteome</keyword>
<protein>
    <recommendedName>
        <fullName evidence="3">DUF2917 domain-containing protein</fullName>
    </recommendedName>
</protein>
<proteinExistence type="predicted"/>
<evidence type="ECO:0000313" key="2">
    <source>
        <dbReference type="Proteomes" id="UP000054911"/>
    </source>
</evidence>
<dbReference type="RefSeq" id="WP_061176089.1">
    <property type="nucleotide sequence ID" value="NZ_FCOE02000011.1"/>
</dbReference>
<reference evidence="1" key="1">
    <citation type="submission" date="2016-01" db="EMBL/GenBank/DDBJ databases">
        <authorList>
            <person name="Peeters C."/>
        </authorList>
    </citation>
    <scope>NUCLEOTIDE SEQUENCE [LARGE SCALE GENOMIC DNA]</scope>
    <source>
        <strain evidence="1">LMG 29323</strain>
    </source>
</reference>
<evidence type="ECO:0000313" key="1">
    <source>
        <dbReference type="EMBL" id="SAK70399.1"/>
    </source>
</evidence>
<dbReference type="InterPro" id="IPR021317">
    <property type="entry name" value="DUF2917"/>
</dbReference>
<comment type="caution">
    <text evidence="1">The sequence shown here is derived from an EMBL/GenBank/DDBJ whole genome shotgun (WGS) entry which is preliminary data.</text>
</comment>
<organism evidence="1 2">
    <name type="scientific">Caballeronia pedi</name>
    <dbReference type="NCBI Taxonomy" id="1777141"/>
    <lineage>
        <taxon>Bacteria</taxon>
        <taxon>Pseudomonadati</taxon>
        <taxon>Pseudomonadota</taxon>
        <taxon>Betaproteobacteria</taxon>
        <taxon>Burkholderiales</taxon>
        <taxon>Burkholderiaceae</taxon>
        <taxon>Caballeronia</taxon>
    </lineage>
</organism>
<dbReference type="Pfam" id="PF11142">
    <property type="entry name" value="DUF2917"/>
    <property type="match status" value="1"/>
</dbReference>
<sequence length="135" mass="14977">MEEVSQVCAGHGVGHGVASGRLSTSGASGARVVVYVEVHPHQMVSWRLTRDAELRVADAPGCALWLTRHRDPYDYWMKPGDVVRLSRGERVWLSSASDAALEVSLTSYRAAQRGLLLRWLARYWPRIAGRHANAL</sequence>
<gene>
    <name evidence="1" type="ORF">AWB80_03661</name>
</gene>
<evidence type="ECO:0008006" key="3">
    <source>
        <dbReference type="Google" id="ProtNLM"/>
    </source>
</evidence>
<accession>A0A158BK09</accession>
<dbReference type="OrthoDB" id="9005660at2"/>
<dbReference type="Proteomes" id="UP000054911">
    <property type="component" value="Unassembled WGS sequence"/>
</dbReference>